<keyword evidence="2" id="KW-1133">Transmembrane helix</keyword>
<organism evidence="3 4">
    <name type="scientific">Williamsia maris</name>
    <dbReference type="NCBI Taxonomy" id="72806"/>
    <lineage>
        <taxon>Bacteria</taxon>
        <taxon>Bacillati</taxon>
        <taxon>Actinomycetota</taxon>
        <taxon>Actinomycetes</taxon>
        <taxon>Mycobacteriales</taxon>
        <taxon>Nocardiaceae</taxon>
        <taxon>Williamsia</taxon>
    </lineage>
</organism>
<dbReference type="Proteomes" id="UP001206895">
    <property type="component" value="Unassembled WGS sequence"/>
</dbReference>
<gene>
    <name evidence="3" type="ORF">LX13_003886</name>
</gene>
<dbReference type="EMBL" id="JAMTCJ010000004">
    <property type="protein sequence ID" value="MCP2178045.1"/>
    <property type="molecule type" value="Genomic_DNA"/>
</dbReference>
<accession>A0ABT1HJD5</accession>
<protein>
    <submittedName>
        <fullName evidence="3">Uncharacterized protein</fullName>
    </submittedName>
</protein>
<keyword evidence="2" id="KW-0472">Membrane</keyword>
<feature type="transmembrane region" description="Helical" evidence="2">
    <location>
        <begin position="77"/>
        <end position="100"/>
    </location>
</feature>
<keyword evidence="2" id="KW-0812">Transmembrane</keyword>
<feature type="transmembrane region" description="Helical" evidence="2">
    <location>
        <begin position="33"/>
        <end position="57"/>
    </location>
</feature>
<feature type="region of interest" description="Disordered" evidence="1">
    <location>
        <begin position="1"/>
        <end position="30"/>
    </location>
</feature>
<evidence type="ECO:0000256" key="1">
    <source>
        <dbReference type="SAM" id="MobiDB-lite"/>
    </source>
</evidence>
<reference evidence="3 4" key="1">
    <citation type="submission" date="2022-06" db="EMBL/GenBank/DDBJ databases">
        <title>Genomic Encyclopedia of Archaeal and Bacterial Type Strains, Phase II (KMG-II): from individual species to whole genera.</title>
        <authorList>
            <person name="Goeker M."/>
        </authorList>
    </citation>
    <scope>NUCLEOTIDE SEQUENCE [LARGE SCALE GENOMIC DNA]</scope>
    <source>
        <strain evidence="3 4">DSM 44693</strain>
    </source>
</reference>
<feature type="compositionally biased region" description="Basic and acidic residues" evidence="1">
    <location>
        <begin position="1"/>
        <end position="12"/>
    </location>
</feature>
<sequence>MHDSYARTDNTRHPPSCGHPAPRPSDRQSGRRLTVITCSLGTAALSGLSCFIAGWLYTALHMSHNIINTPGMDCTPILAVAALTGATGTLIGGLAGGLIGKIENRSQGRRTPPFDPI</sequence>
<evidence type="ECO:0000256" key="2">
    <source>
        <dbReference type="SAM" id="Phobius"/>
    </source>
</evidence>
<proteinExistence type="predicted"/>
<evidence type="ECO:0000313" key="4">
    <source>
        <dbReference type="Proteomes" id="UP001206895"/>
    </source>
</evidence>
<keyword evidence="4" id="KW-1185">Reference proteome</keyword>
<evidence type="ECO:0000313" key="3">
    <source>
        <dbReference type="EMBL" id="MCP2178045.1"/>
    </source>
</evidence>
<name>A0ABT1HJD5_9NOCA</name>
<comment type="caution">
    <text evidence="3">The sequence shown here is derived from an EMBL/GenBank/DDBJ whole genome shotgun (WGS) entry which is preliminary data.</text>
</comment>